<sequence>GGGRRRGRRGEVAVTAATFLPRDLAPLPFSSSSTTWCGDRHGEVAARLLDLTDTLSPRAPPPPARCWVAAAGMEAGMARWWRGGRPGEVVVAAVEKAGGTVGAINFLFF</sequence>
<proteinExistence type="predicted"/>
<dbReference type="Proteomes" id="UP000059680">
    <property type="component" value="Chromosome 7"/>
</dbReference>
<keyword evidence="2" id="KW-1185">Reference proteome</keyword>
<reference evidence="2" key="1">
    <citation type="journal article" date="2005" name="Nature">
        <title>The map-based sequence of the rice genome.</title>
        <authorList>
            <consortium name="International rice genome sequencing project (IRGSP)"/>
            <person name="Matsumoto T."/>
            <person name="Wu J."/>
            <person name="Kanamori H."/>
            <person name="Katayose Y."/>
            <person name="Fujisawa M."/>
            <person name="Namiki N."/>
            <person name="Mizuno H."/>
            <person name="Yamamoto K."/>
            <person name="Antonio B.A."/>
            <person name="Baba T."/>
            <person name="Sakata K."/>
            <person name="Nagamura Y."/>
            <person name="Aoki H."/>
            <person name="Arikawa K."/>
            <person name="Arita K."/>
            <person name="Bito T."/>
            <person name="Chiden Y."/>
            <person name="Fujitsuka N."/>
            <person name="Fukunaka R."/>
            <person name="Hamada M."/>
            <person name="Harada C."/>
            <person name="Hayashi A."/>
            <person name="Hijishita S."/>
            <person name="Honda M."/>
            <person name="Hosokawa S."/>
            <person name="Ichikawa Y."/>
            <person name="Idonuma A."/>
            <person name="Iijima M."/>
            <person name="Ikeda M."/>
            <person name="Ikeno M."/>
            <person name="Ito K."/>
            <person name="Ito S."/>
            <person name="Ito T."/>
            <person name="Ito Y."/>
            <person name="Ito Y."/>
            <person name="Iwabuchi A."/>
            <person name="Kamiya K."/>
            <person name="Karasawa W."/>
            <person name="Kurita K."/>
            <person name="Katagiri S."/>
            <person name="Kikuta A."/>
            <person name="Kobayashi H."/>
            <person name="Kobayashi N."/>
            <person name="Machita K."/>
            <person name="Maehara T."/>
            <person name="Masukawa M."/>
            <person name="Mizubayashi T."/>
            <person name="Mukai Y."/>
            <person name="Nagasaki H."/>
            <person name="Nagata Y."/>
            <person name="Naito S."/>
            <person name="Nakashima M."/>
            <person name="Nakama Y."/>
            <person name="Nakamichi Y."/>
            <person name="Nakamura M."/>
            <person name="Meguro A."/>
            <person name="Negishi M."/>
            <person name="Ohta I."/>
            <person name="Ohta T."/>
            <person name="Okamoto M."/>
            <person name="Ono N."/>
            <person name="Saji S."/>
            <person name="Sakaguchi M."/>
            <person name="Sakai K."/>
            <person name="Shibata M."/>
            <person name="Shimokawa T."/>
            <person name="Song J."/>
            <person name="Takazaki Y."/>
            <person name="Terasawa K."/>
            <person name="Tsugane M."/>
            <person name="Tsuji K."/>
            <person name="Ueda S."/>
            <person name="Waki K."/>
            <person name="Yamagata H."/>
            <person name="Yamamoto M."/>
            <person name="Yamamoto S."/>
            <person name="Yamane H."/>
            <person name="Yoshiki S."/>
            <person name="Yoshihara R."/>
            <person name="Yukawa K."/>
            <person name="Zhong H."/>
            <person name="Yano M."/>
            <person name="Yuan Q."/>
            <person name="Ouyang S."/>
            <person name="Liu J."/>
            <person name="Jones K.M."/>
            <person name="Gansberger K."/>
            <person name="Moffat K."/>
            <person name="Hill J."/>
            <person name="Bera J."/>
            <person name="Fadrosh D."/>
            <person name="Jin S."/>
            <person name="Johri S."/>
            <person name="Kim M."/>
            <person name="Overton L."/>
            <person name="Reardon M."/>
            <person name="Tsitrin T."/>
            <person name="Vuong H."/>
            <person name="Weaver B."/>
            <person name="Ciecko A."/>
            <person name="Tallon L."/>
            <person name="Jackson J."/>
            <person name="Pai G."/>
            <person name="Aken S.V."/>
            <person name="Utterback T."/>
            <person name="Reidmuller S."/>
            <person name="Feldblyum T."/>
            <person name="Hsiao J."/>
            <person name="Zismann V."/>
            <person name="Iobst S."/>
            <person name="de Vazeille A.R."/>
            <person name="Buell C.R."/>
            <person name="Ying K."/>
            <person name="Li Y."/>
            <person name="Lu T."/>
            <person name="Huang Y."/>
            <person name="Zhao Q."/>
            <person name="Feng Q."/>
            <person name="Zhang L."/>
            <person name="Zhu J."/>
            <person name="Weng Q."/>
            <person name="Mu J."/>
            <person name="Lu Y."/>
            <person name="Fan D."/>
            <person name="Liu Y."/>
            <person name="Guan J."/>
            <person name="Zhang Y."/>
            <person name="Yu S."/>
            <person name="Liu X."/>
            <person name="Zhang Y."/>
            <person name="Hong G."/>
            <person name="Han B."/>
            <person name="Choisne N."/>
            <person name="Demange N."/>
            <person name="Orjeda G."/>
            <person name="Samain S."/>
            <person name="Cattolico L."/>
            <person name="Pelletier E."/>
            <person name="Couloux A."/>
            <person name="Segurens B."/>
            <person name="Wincker P."/>
            <person name="D'Hont A."/>
            <person name="Scarpelli C."/>
            <person name="Weissenbach J."/>
            <person name="Salanoubat M."/>
            <person name="Quetier F."/>
            <person name="Yu Y."/>
            <person name="Kim H.R."/>
            <person name="Rambo T."/>
            <person name="Currie J."/>
            <person name="Collura K."/>
            <person name="Luo M."/>
            <person name="Yang T."/>
            <person name="Ammiraju J.S.S."/>
            <person name="Engler F."/>
            <person name="Soderlund C."/>
            <person name="Wing R.A."/>
            <person name="Palmer L.E."/>
            <person name="de la Bastide M."/>
            <person name="Spiegel L."/>
            <person name="Nascimento L."/>
            <person name="Zutavern T."/>
            <person name="O'Shaughnessy A."/>
            <person name="Dike S."/>
            <person name="Dedhia N."/>
            <person name="Preston R."/>
            <person name="Balija V."/>
            <person name="McCombie W.R."/>
            <person name="Chow T."/>
            <person name="Chen H."/>
            <person name="Chung M."/>
            <person name="Chen C."/>
            <person name="Shaw J."/>
            <person name="Wu H."/>
            <person name="Hsiao K."/>
            <person name="Chao Y."/>
            <person name="Chu M."/>
            <person name="Cheng C."/>
            <person name="Hour A."/>
            <person name="Lee P."/>
            <person name="Lin S."/>
            <person name="Lin Y."/>
            <person name="Liou J."/>
            <person name="Liu S."/>
            <person name="Hsing Y."/>
            <person name="Raghuvanshi S."/>
            <person name="Mohanty A."/>
            <person name="Bharti A.K."/>
            <person name="Gaur A."/>
            <person name="Gupta V."/>
            <person name="Kumar D."/>
            <person name="Ravi V."/>
            <person name="Vij S."/>
            <person name="Kapur A."/>
            <person name="Khurana P."/>
            <person name="Khurana P."/>
            <person name="Khurana J.P."/>
            <person name="Tyagi A.K."/>
            <person name="Gaikwad K."/>
            <person name="Singh A."/>
            <person name="Dalal V."/>
            <person name="Srivastava S."/>
            <person name="Dixit A."/>
            <person name="Pal A.K."/>
            <person name="Ghazi I.A."/>
            <person name="Yadav M."/>
            <person name="Pandit A."/>
            <person name="Bhargava A."/>
            <person name="Sureshbabu K."/>
            <person name="Batra K."/>
            <person name="Sharma T.R."/>
            <person name="Mohapatra T."/>
            <person name="Singh N.K."/>
            <person name="Messing J."/>
            <person name="Nelson A.B."/>
            <person name="Fuks G."/>
            <person name="Kavchok S."/>
            <person name="Keizer G."/>
            <person name="Linton E."/>
            <person name="Llaca V."/>
            <person name="Song R."/>
            <person name="Tanyolac B."/>
            <person name="Young S."/>
            <person name="Ho-Il K."/>
            <person name="Hahn J.H."/>
            <person name="Sangsakoo G."/>
            <person name="Vanavichit A."/>
            <person name="de Mattos Luiz.A.T."/>
            <person name="Zimmer P.D."/>
            <person name="Malone G."/>
            <person name="Dellagostin O."/>
            <person name="de Oliveira A.C."/>
            <person name="Bevan M."/>
            <person name="Bancroft I."/>
            <person name="Minx P."/>
            <person name="Cordum H."/>
            <person name="Wilson R."/>
            <person name="Cheng Z."/>
            <person name="Jin W."/>
            <person name="Jiang J."/>
            <person name="Leong S.A."/>
            <person name="Iwama H."/>
            <person name="Gojobori T."/>
            <person name="Itoh T."/>
            <person name="Niimura Y."/>
            <person name="Fujii Y."/>
            <person name="Habara T."/>
            <person name="Sakai H."/>
            <person name="Sato Y."/>
            <person name="Wilson G."/>
            <person name="Kumar K."/>
            <person name="McCouch S."/>
            <person name="Juretic N."/>
            <person name="Hoen D."/>
            <person name="Wright S."/>
            <person name="Bruskiewich R."/>
            <person name="Bureau T."/>
            <person name="Miyao A."/>
            <person name="Hirochika H."/>
            <person name="Nishikawa T."/>
            <person name="Kadowaki K."/>
            <person name="Sugiura M."/>
            <person name="Burr B."/>
            <person name="Sasaki T."/>
        </authorList>
    </citation>
    <scope>NUCLEOTIDE SEQUENCE [LARGE SCALE GENOMIC DNA]</scope>
    <source>
        <strain evidence="2">cv. Nipponbare</strain>
    </source>
</reference>
<dbReference type="PaxDb" id="39947-A0A0P0X4D7"/>
<accession>A0A0P0X4D7</accession>
<name>A0A0P0X4D7_ORYSJ</name>
<gene>
    <name evidence="1" type="ordered locus">Os07g0273000</name>
    <name evidence="1" type="ORF">OSNPB_070273000</name>
</gene>
<dbReference type="Gramene" id="Os07t0273000-01">
    <property type="protein sequence ID" value="Os07t0273000-01"/>
    <property type="gene ID" value="Os07g0273000"/>
</dbReference>
<organism evidence="1 2">
    <name type="scientific">Oryza sativa subsp. japonica</name>
    <name type="common">Rice</name>
    <dbReference type="NCBI Taxonomy" id="39947"/>
    <lineage>
        <taxon>Eukaryota</taxon>
        <taxon>Viridiplantae</taxon>
        <taxon>Streptophyta</taxon>
        <taxon>Embryophyta</taxon>
        <taxon>Tracheophyta</taxon>
        <taxon>Spermatophyta</taxon>
        <taxon>Magnoliopsida</taxon>
        <taxon>Liliopsida</taxon>
        <taxon>Poales</taxon>
        <taxon>Poaceae</taxon>
        <taxon>BOP clade</taxon>
        <taxon>Oryzoideae</taxon>
        <taxon>Oryzeae</taxon>
        <taxon>Oryzinae</taxon>
        <taxon>Oryza</taxon>
        <taxon>Oryza sativa</taxon>
    </lineage>
</organism>
<evidence type="ECO:0000313" key="2">
    <source>
        <dbReference type="Proteomes" id="UP000059680"/>
    </source>
</evidence>
<reference evidence="1 2" key="2">
    <citation type="journal article" date="2013" name="Plant Cell Physiol.">
        <title>Rice Annotation Project Database (RAP-DB): an integrative and interactive database for rice genomics.</title>
        <authorList>
            <person name="Sakai H."/>
            <person name="Lee S.S."/>
            <person name="Tanaka T."/>
            <person name="Numa H."/>
            <person name="Kim J."/>
            <person name="Kawahara Y."/>
            <person name="Wakimoto H."/>
            <person name="Yang C.C."/>
            <person name="Iwamoto M."/>
            <person name="Abe T."/>
            <person name="Yamada Y."/>
            <person name="Muto A."/>
            <person name="Inokuchi H."/>
            <person name="Ikemura T."/>
            <person name="Matsumoto T."/>
            <person name="Sasaki T."/>
            <person name="Itoh T."/>
        </authorList>
    </citation>
    <scope>NUCLEOTIDE SEQUENCE [LARGE SCALE GENOMIC DNA]</scope>
    <source>
        <strain evidence="2">cv. Nipponbare</strain>
    </source>
</reference>
<reference evidence="1 2" key="3">
    <citation type="journal article" date="2013" name="Rice">
        <title>Improvement of the Oryza sativa Nipponbare reference genome using next generation sequence and optical map data.</title>
        <authorList>
            <person name="Kawahara Y."/>
            <person name="de la Bastide M."/>
            <person name="Hamilton J.P."/>
            <person name="Kanamori H."/>
            <person name="McCombie W.R."/>
            <person name="Ouyang S."/>
            <person name="Schwartz D.C."/>
            <person name="Tanaka T."/>
            <person name="Wu J."/>
            <person name="Zhou S."/>
            <person name="Childs K.L."/>
            <person name="Davidson R.M."/>
            <person name="Lin H."/>
            <person name="Quesada-Ocampo L."/>
            <person name="Vaillancourt B."/>
            <person name="Sakai H."/>
            <person name="Lee S.S."/>
            <person name="Kim J."/>
            <person name="Numa H."/>
            <person name="Itoh T."/>
            <person name="Buell C.R."/>
            <person name="Matsumoto T."/>
        </authorList>
    </citation>
    <scope>NUCLEOTIDE SEQUENCE [LARGE SCALE GENOMIC DNA]</scope>
    <source>
        <strain evidence="2">cv. Nipponbare</strain>
    </source>
</reference>
<dbReference type="InParanoid" id="A0A0P0X4D7"/>
<protein>
    <submittedName>
        <fullName evidence="1">Os07g0273000 protein</fullName>
    </submittedName>
</protein>
<feature type="non-terminal residue" evidence="1">
    <location>
        <position position="1"/>
    </location>
</feature>
<dbReference type="EMBL" id="AP014963">
    <property type="protein sequence ID" value="BAT00950.1"/>
    <property type="molecule type" value="Genomic_DNA"/>
</dbReference>
<dbReference type="AlphaFoldDB" id="A0A0P0X4D7"/>
<evidence type="ECO:0000313" key="1">
    <source>
        <dbReference type="EMBL" id="BAT00950.1"/>
    </source>
</evidence>